<dbReference type="PANTHER" id="PTHR34216">
    <property type="match status" value="1"/>
</dbReference>
<evidence type="ECO:0000313" key="9">
    <source>
        <dbReference type="Proteomes" id="UP000065734"/>
    </source>
</evidence>
<gene>
    <name evidence="7" type="ORF">BV133_2521</name>
    <name evidence="8" type="ORF">BVIRIDIS_16470</name>
</gene>
<dbReference type="AlphaFoldDB" id="A0A0H5BG70"/>
<protein>
    <recommendedName>
        <fullName evidence="3">Chitooligosaccharide deacetylase</fullName>
    </recommendedName>
    <alternativeName>
        <fullName evidence="5">Nodulation protein B</fullName>
    </alternativeName>
</protein>
<reference evidence="7" key="1">
    <citation type="journal article" date="2015" name="Genome Announc.">
        <title>Complete Genome Sequence of the Bacteriochlorophyll b-Producing Photosynthetic Bacterium Blastochloris viridis.</title>
        <authorList>
            <person name="Tsukatani Y."/>
            <person name="Hirose Y."/>
            <person name="Harada J."/>
            <person name="Misawa N."/>
            <person name="Mori K."/>
            <person name="Inoue K."/>
            <person name="Tamiaki H."/>
        </authorList>
    </citation>
    <scope>NUCLEOTIDE SEQUENCE [LARGE SCALE GENOMIC DNA]</scope>
    <source>
        <strain evidence="7">DSM 133</strain>
    </source>
</reference>
<evidence type="ECO:0000256" key="3">
    <source>
        <dbReference type="ARBA" id="ARBA00020071"/>
    </source>
</evidence>
<evidence type="ECO:0000313" key="7">
    <source>
        <dbReference type="EMBL" id="BAS00115.1"/>
    </source>
</evidence>
<accession>A0A0H5BG70</accession>
<comment type="similarity">
    <text evidence="2">Belongs to the polysaccharide deacetylase family.</text>
</comment>
<organism evidence="8 9">
    <name type="scientific">Blastochloris viridis</name>
    <name type="common">Rhodopseudomonas viridis</name>
    <dbReference type="NCBI Taxonomy" id="1079"/>
    <lineage>
        <taxon>Bacteria</taxon>
        <taxon>Pseudomonadati</taxon>
        <taxon>Pseudomonadota</taxon>
        <taxon>Alphaproteobacteria</taxon>
        <taxon>Hyphomicrobiales</taxon>
        <taxon>Blastochloridaceae</taxon>
        <taxon>Blastochloris</taxon>
    </lineage>
</organism>
<dbReference type="Pfam" id="PF01522">
    <property type="entry name" value="Polysacc_deac_1"/>
    <property type="match status" value="2"/>
</dbReference>
<evidence type="ECO:0000256" key="5">
    <source>
        <dbReference type="ARBA" id="ARBA00032976"/>
    </source>
</evidence>
<dbReference type="KEGG" id="bvr:BVIR_2202"/>
<keyword evidence="4" id="KW-0732">Signal</keyword>
<dbReference type="PROSITE" id="PS51677">
    <property type="entry name" value="NODB"/>
    <property type="match status" value="1"/>
</dbReference>
<evidence type="ECO:0000256" key="4">
    <source>
        <dbReference type="ARBA" id="ARBA00022729"/>
    </source>
</evidence>
<evidence type="ECO:0000256" key="1">
    <source>
        <dbReference type="ARBA" id="ARBA00003236"/>
    </source>
</evidence>
<dbReference type="InterPro" id="IPR011330">
    <property type="entry name" value="Glyco_hydro/deAcase_b/a-brl"/>
</dbReference>
<proteinExistence type="inferred from homology"/>
<dbReference type="Proteomes" id="UP000065734">
    <property type="component" value="Chromosome I"/>
</dbReference>
<dbReference type="OrthoDB" id="9782872at2"/>
<evidence type="ECO:0000256" key="2">
    <source>
        <dbReference type="ARBA" id="ARBA00010973"/>
    </source>
</evidence>
<sequence length="349" mass="37783">MSALQSAKRVLKYQIIRVGLEAVALSRLGRLMPAAAGRGVVFTLHHVRPETPSRFDPNAILAVTPAFLEQAIGVALTHGLTAVHLHDLPALLADPAETRKFVAFTLDDGYRNNAEFAAPVFRKFGVPYTIFVTSGFTARIRTIWWETAAALAGNGRSFRFDFGAGAEVVTTATVAERFAAFERLARLVQSIDEDEAVRRLDRAAAAHGIDADAIVADLVMAEDELRALAADPLVHFGAHTVTHVNLKRVTAARLEEEIADSTRAVEAMVGRRPRSFSYPYGWSSAVGDREIAATASAGFAVAVTTQPGVLPLGPLERPTGLHRVSLNGYYQKPRYVEALISGIPFRLMA</sequence>
<dbReference type="RefSeq" id="WP_055037650.1">
    <property type="nucleotide sequence ID" value="NZ_AP014854.2"/>
</dbReference>
<dbReference type="EMBL" id="AP014854">
    <property type="protein sequence ID" value="BAS00115.1"/>
    <property type="molecule type" value="Genomic_DNA"/>
</dbReference>
<dbReference type="PATRIC" id="fig|1079.6.peg.2291"/>
<keyword evidence="9" id="KW-1185">Reference proteome</keyword>
<dbReference type="PANTHER" id="PTHR34216:SF7">
    <property type="entry name" value="POLY-BETA-1,6-N-ACETYL-D-GLUCOSAMINE N-DEACETYLASE"/>
    <property type="match status" value="1"/>
</dbReference>
<reference evidence="8" key="2">
    <citation type="submission" date="2015-11" db="EMBL/GenBank/DDBJ databases">
        <authorList>
            <person name="Zhang Y."/>
            <person name="Guo Z."/>
        </authorList>
    </citation>
    <scope>NUCLEOTIDE SEQUENCE</scope>
    <source>
        <strain evidence="8">1</strain>
    </source>
</reference>
<dbReference type="SUPFAM" id="SSF88713">
    <property type="entry name" value="Glycoside hydrolase/deacetylase"/>
    <property type="match status" value="1"/>
</dbReference>
<name>A0A0H5BG70_BLAVI</name>
<dbReference type="Gene3D" id="3.20.20.370">
    <property type="entry name" value="Glycoside hydrolase/deacetylase"/>
    <property type="match status" value="1"/>
</dbReference>
<evidence type="ECO:0000313" key="8">
    <source>
        <dbReference type="EMBL" id="CUU42633.1"/>
    </source>
</evidence>
<dbReference type="GO" id="GO:0005975">
    <property type="term" value="P:carbohydrate metabolic process"/>
    <property type="evidence" value="ECO:0007669"/>
    <property type="project" value="InterPro"/>
</dbReference>
<comment type="function">
    <text evidence="1">Is involved in generating a small heat-stable compound (Nod), an acylated oligomer of N-acetylglucosamine, that stimulates mitosis in various plant protoplasts.</text>
</comment>
<feature type="domain" description="NodB homology" evidence="6">
    <location>
        <begin position="100"/>
        <end position="349"/>
    </location>
</feature>
<dbReference type="GO" id="GO:0016810">
    <property type="term" value="F:hydrolase activity, acting on carbon-nitrogen (but not peptide) bonds"/>
    <property type="evidence" value="ECO:0007669"/>
    <property type="project" value="InterPro"/>
</dbReference>
<dbReference type="InterPro" id="IPR051398">
    <property type="entry name" value="Polysacch_Deacetylase"/>
</dbReference>
<evidence type="ECO:0000259" key="6">
    <source>
        <dbReference type="PROSITE" id="PS51677"/>
    </source>
</evidence>
<dbReference type="EMBL" id="LN907867">
    <property type="protein sequence ID" value="CUU42633.1"/>
    <property type="molecule type" value="Genomic_DNA"/>
</dbReference>
<reference evidence="9" key="3">
    <citation type="journal article" date="2016" name="Genome Announc.">
        <title>Revised genome sequence of the purple photosynthetic bacterium Blastochloris viridis.</title>
        <authorList>
            <person name="Liu L.N."/>
            <person name="Faulkner M."/>
            <person name="Liu X."/>
            <person name="Huang F."/>
            <person name="Darby A.C."/>
            <person name="Hall N."/>
        </authorList>
    </citation>
    <scope>NUCLEOTIDE SEQUENCE [LARGE SCALE GENOMIC DNA]</scope>
    <source>
        <strain evidence="9">ATCC 19567 / DSM 133 / F</strain>
    </source>
</reference>
<dbReference type="InterPro" id="IPR002509">
    <property type="entry name" value="NODB_dom"/>
</dbReference>
<dbReference type="STRING" id="1079.BVIR_2202"/>